<proteinExistence type="predicted"/>
<gene>
    <name evidence="1" type="ORF">I79_025657</name>
</gene>
<evidence type="ECO:0000313" key="2">
    <source>
        <dbReference type="Proteomes" id="UP000001075"/>
    </source>
</evidence>
<organism evidence="1 2">
    <name type="scientific">Cricetulus griseus</name>
    <name type="common">Chinese hamster</name>
    <name type="synonym">Cricetulus barabensis griseus</name>
    <dbReference type="NCBI Taxonomy" id="10029"/>
    <lineage>
        <taxon>Eukaryota</taxon>
        <taxon>Metazoa</taxon>
        <taxon>Chordata</taxon>
        <taxon>Craniata</taxon>
        <taxon>Vertebrata</taxon>
        <taxon>Euteleostomi</taxon>
        <taxon>Mammalia</taxon>
        <taxon>Eutheria</taxon>
        <taxon>Euarchontoglires</taxon>
        <taxon>Glires</taxon>
        <taxon>Rodentia</taxon>
        <taxon>Myomorpha</taxon>
        <taxon>Muroidea</taxon>
        <taxon>Cricetidae</taxon>
        <taxon>Cricetinae</taxon>
        <taxon>Cricetulus</taxon>
    </lineage>
</organism>
<protein>
    <submittedName>
        <fullName evidence="1">Uncharacterized protein</fullName>
    </submittedName>
</protein>
<reference evidence="2" key="1">
    <citation type="journal article" date="2011" name="Nat. Biotechnol.">
        <title>The genomic sequence of the Chinese hamster ovary (CHO)-K1 cell line.</title>
        <authorList>
            <person name="Xu X."/>
            <person name="Nagarajan H."/>
            <person name="Lewis N.E."/>
            <person name="Pan S."/>
            <person name="Cai Z."/>
            <person name="Liu X."/>
            <person name="Chen W."/>
            <person name="Xie M."/>
            <person name="Wang W."/>
            <person name="Hammond S."/>
            <person name="Andersen M.R."/>
            <person name="Neff N."/>
            <person name="Passarelli B."/>
            <person name="Koh W."/>
            <person name="Fan H.C."/>
            <person name="Wang J."/>
            <person name="Gui Y."/>
            <person name="Lee K.H."/>
            <person name="Betenbaugh M.J."/>
            <person name="Quake S.R."/>
            <person name="Famili I."/>
            <person name="Palsson B.O."/>
            <person name="Wang J."/>
        </authorList>
    </citation>
    <scope>NUCLEOTIDE SEQUENCE [LARGE SCALE GENOMIC DNA]</scope>
    <source>
        <strain evidence="2">CHO K1 cell line</strain>
    </source>
</reference>
<sequence>MRFYPRLQAVPALGEVAHLTAQSINAVPQFYIPWREDRIGLVYARDHTLLKEEKEPLKPEALV</sequence>
<name>G3INW4_CRIGR</name>
<dbReference type="AlphaFoldDB" id="G3INW4"/>
<accession>G3INW4</accession>
<dbReference type="EMBL" id="JH007624">
    <property type="protein sequence ID" value="EGW15357.1"/>
    <property type="molecule type" value="Genomic_DNA"/>
</dbReference>
<dbReference type="Proteomes" id="UP000001075">
    <property type="component" value="Unassembled WGS sequence"/>
</dbReference>
<evidence type="ECO:0000313" key="1">
    <source>
        <dbReference type="EMBL" id="EGW15357.1"/>
    </source>
</evidence>
<dbReference type="InParanoid" id="G3INW4"/>